<comment type="caution">
    <text evidence="2">The sequence shown here is derived from an EMBL/GenBank/DDBJ whole genome shotgun (WGS) entry which is preliminary data.</text>
</comment>
<evidence type="ECO:0008006" key="4">
    <source>
        <dbReference type="Google" id="ProtNLM"/>
    </source>
</evidence>
<dbReference type="AlphaFoldDB" id="A0AAW1KDZ9"/>
<keyword evidence="1" id="KW-1133">Transmembrane helix</keyword>
<accession>A0AAW1KDZ9</accession>
<gene>
    <name evidence="2" type="ORF">RND81_06G250000</name>
</gene>
<evidence type="ECO:0000313" key="3">
    <source>
        <dbReference type="Proteomes" id="UP001443914"/>
    </source>
</evidence>
<name>A0AAW1KDZ9_SAPOF</name>
<organism evidence="2 3">
    <name type="scientific">Saponaria officinalis</name>
    <name type="common">Common soapwort</name>
    <name type="synonym">Lychnis saponaria</name>
    <dbReference type="NCBI Taxonomy" id="3572"/>
    <lineage>
        <taxon>Eukaryota</taxon>
        <taxon>Viridiplantae</taxon>
        <taxon>Streptophyta</taxon>
        <taxon>Embryophyta</taxon>
        <taxon>Tracheophyta</taxon>
        <taxon>Spermatophyta</taxon>
        <taxon>Magnoliopsida</taxon>
        <taxon>eudicotyledons</taxon>
        <taxon>Gunneridae</taxon>
        <taxon>Pentapetalae</taxon>
        <taxon>Caryophyllales</taxon>
        <taxon>Caryophyllaceae</taxon>
        <taxon>Caryophylleae</taxon>
        <taxon>Saponaria</taxon>
    </lineage>
</organism>
<protein>
    <recommendedName>
        <fullName evidence="4">Secreted protein</fullName>
    </recommendedName>
</protein>
<keyword evidence="1" id="KW-0812">Transmembrane</keyword>
<proteinExistence type="predicted"/>
<evidence type="ECO:0000313" key="2">
    <source>
        <dbReference type="EMBL" id="KAK9716676.1"/>
    </source>
</evidence>
<sequence length="119" mass="13268">MHRAHYMLITHLVKVTIIFIMVTITSSPMLFCARVTIIPQLPAPLISAIQTKPKYGVQNIDSFPLTILASRMKTILFKMLLVSCNQEKRALKMAAKIINGLSSHSCGVNELTTCQLLNQ</sequence>
<keyword evidence="1" id="KW-0472">Membrane</keyword>
<keyword evidence="3" id="KW-1185">Reference proteome</keyword>
<evidence type="ECO:0000256" key="1">
    <source>
        <dbReference type="SAM" id="Phobius"/>
    </source>
</evidence>
<dbReference type="EMBL" id="JBDFQZ010000006">
    <property type="protein sequence ID" value="KAK9716676.1"/>
    <property type="molecule type" value="Genomic_DNA"/>
</dbReference>
<dbReference type="Proteomes" id="UP001443914">
    <property type="component" value="Unassembled WGS sequence"/>
</dbReference>
<feature type="transmembrane region" description="Helical" evidence="1">
    <location>
        <begin position="12"/>
        <end position="31"/>
    </location>
</feature>
<reference evidence="2" key="1">
    <citation type="submission" date="2024-03" db="EMBL/GenBank/DDBJ databases">
        <title>WGS assembly of Saponaria officinalis var. Norfolk2.</title>
        <authorList>
            <person name="Jenkins J."/>
            <person name="Shu S."/>
            <person name="Grimwood J."/>
            <person name="Barry K."/>
            <person name="Goodstein D."/>
            <person name="Schmutz J."/>
            <person name="Leebens-Mack J."/>
            <person name="Osbourn A."/>
        </authorList>
    </citation>
    <scope>NUCLEOTIDE SEQUENCE [LARGE SCALE GENOMIC DNA]</scope>
    <source>
        <strain evidence="2">JIC</strain>
    </source>
</reference>